<dbReference type="AlphaFoldDB" id="D1AW30"/>
<dbReference type="InterPro" id="IPR012334">
    <property type="entry name" value="Pectin_lyas_fold"/>
</dbReference>
<dbReference type="Proteomes" id="UP000002072">
    <property type="component" value="Chromosome"/>
</dbReference>
<dbReference type="NCBIfam" id="TIGR01901">
    <property type="entry name" value="adhes_NPXG"/>
    <property type="match status" value="1"/>
</dbReference>
<protein>
    <submittedName>
        <fullName evidence="2">Filamentous hemagglutinin family outer membrane protein</fullName>
    </submittedName>
</protein>
<accession>D1AW30</accession>
<reference evidence="2 3" key="1">
    <citation type="journal article" date="2009" name="Stand. Genomic Sci.">
        <title>Complete genome sequence of Streptobacillus moniliformis type strain (9901T).</title>
        <authorList>
            <person name="Nolan M."/>
            <person name="Gronow S."/>
            <person name="Lapidus A."/>
            <person name="Ivanova N."/>
            <person name="Copeland A."/>
            <person name="Lucas S."/>
            <person name="Del Rio T.G."/>
            <person name="Chen F."/>
            <person name="Tice H."/>
            <person name="Pitluck S."/>
            <person name="Cheng J.F."/>
            <person name="Sims D."/>
            <person name="Meincke L."/>
            <person name="Bruce D."/>
            <person name="Goodwin L."/>
            <person name="Brettin T."/>
            <person name="Han C."/>
            <person name="Detter J.C."/>
            <person name="Ovchinikova G."/>
            <person name="Pati A."/>
            <person name="Mavromatis K."/>
            <person name="Mikhailova N."/>
            <person name="Chen A."/>
            <person name="Palaniappan K."/>
            <person name="Land M."/>
            <person name="Hauser L."/>
            <person name="Chang Y.J."/>
            <person name="Jeffries C.D."/>
            <person name="Rohde M."/>
            <person name="Sproer C."/>
            <person name="Goker M."/>
            <person name="Bristow J."/>
            <person name="Eisen J.A."/>
            <person name="Markowitz V."/>
            <person name="Hugenholtz P."/>
            <person name="Kyrpides N.C."/>
            <person name="Klenk H.P."/>
            <person name="Chain P."/>
        </authorList>
    </citation>
    <scope>NUCLEOTIDE SEQUENCE [LARGE SCALE GENOMIC DNA]</scope>
    <source>
        <strain evidence="3">ATCC 14647 / DSM 12112 / NCTC 10651 / 9901</strain>
    </source>
</reference>
<evidence type="ECO:0000313" key="3">
    <source>
        <dbReference type="Proteomes" id="UP000002072"/>
    </source>
</evidence>
<evidence type="ECO:0000259" key="1">
    <source>
        <dbReference type="SMART" id="SM00912"/>
    </source>
</evidence>
<dbReference type="InterPro" id="IPR008638">
    <property type="entry name" value="FhaB/CdiA-like_TPS"/>
</dbReference>
<gene>
    <name evidence="2" type="ordered locus">Smon_0006</name>
</gene>
<dbReference type="KEGG" id="smf:Smon_0006"/>
<dbReference type="InterPro" id="IPR011050">
    <property type="entry name" value="Pectin_lyase_fold/virulence"/>
</dbReference>
<name>D1AW30_STRM9</name>
<dbReference type="eggNOG" id="COG3210">
    <property type="taxonomic scope" value="Bacteria"/>
</dbReference>
<dbReference type="STRING" id="519441.Smon_0006"/>
<proteinExistence type="predicted"/>
<dbReference type="Gene3D" id="2.160.20.10">
    <property type="entry name" value="Single-stranded right-handed beta-helix, Pectin lyase-like"/>
    <property type="match status" value="1"/>
</dbReference>
<dbReference type="SUPFAM" id="SSF51126">
    <property type="entry name" value="Pectin lyase-like"/>
    <property type="match status" value="1"/>
</dbReference>
<evidence type="ECO:0000313" key="2">
    <source>
        <dbReference type="EMBL" id="ACZ00506.1"/>
    </source>
</evidence>
<dbReference type="HOGENOM" id="CLU_1061386_0_0_0"/>
<dbReference type="RefSeq" id="WP_012858064.1">
    <property type="nucleotide sequence ID" value="NC_013515.1"/>
</dbReference>
<dbReference type="Pfam" id="PF05860">
    <property type="entry name" value="TPS"/>
    <property type="match status" value="1"/>
</dbReference>
<sequence length="262" mass="28370">MKKMLGILLIQFFSFASIKVDGKSNVYVEKSNNGIDVINISTPSSKGISHSTFTDFNIGEKGAVINNSKNIARSRIAGLINGNKNIKEKRAKLALLDVTGVKESRLSGILEALSKDRLDVILSNPNGITLDGANFLNIHNMSLSTSKVIVEEGDIKSLKELNSSDNLEIVANSFKSEGDIIGKEITIKTYAGEEGKLLSADIIGSVHGDVVKIVATRSGIGVKSIEARDLTLESKVQADIEKIKVDNLNIKVEEDFKNKDKI</sequence>
<organism evidence="2 3">
    <name type="scientific">Streptobacillus moniliformis (strain ATCC 14647 / DSM 12112 / NCTC 10651 / 9901)</name>
    <dbReference type="NCBI Taxonomy" id="519441"/>
    <lineage>
        <taxon>Bacteria</taxon>
        <taxon>Fusobacteriati</taxon>
        <taxon>Fusobacteriota</taxon>
        <taxon>Fusobacteriia</taxon>
        <taxon>Fusobacteriales</taxon>
        <taxon>Leptotrichiaceae</taxon>
        <taxon>Streptobacillus</taxon>
    </lineage>
</organism>
<dbReference type="EMBL" id="CP001779">
    <property type="protein sequence ID" value="ACZ00506.1"/>
    <property type="molecule type" value="Genomic_DNA"/>
</dbReference>
<dbReference type="GeneID" id="29674292"/>
<feature type="domain" description="Filamentous haemagglutinin FhaB/tRNA nuclease CdiA-like TPS" evidence="1">
    <location>
        <begin position="32"/>
        <end position="153"/>
    </location>
</feature>
<dbReference type="SMART" id="SM00912">
    <property type="entry name" value="Haemagg_act"/>
    <property type="match status" value="1"/>
</dbReference>
<dbReference type="OrthoDB" id="83544at2"/>
<keyword evidence="3" id="KW-1185">Reference proteome</keyword>